<dbReference type="AlphaFoldDB" id="A0A0C9U7M8"/>
<evidence type="ECO:0000259" key="2">
    <source>
        <dbReference type="Pfam" id="PF22939"/>
    </source>
</evidence>
<dbReference type="Pfam" id="PF12796">
    <property type="entry name" value="Ank_2"/>
    <property type="match status" value="5"/>
</dbReference>
<name>A0A0C9U7M8_PAXIN</name>
<dbReference type="EMBL" id="KN819337">
    <property type="protein sequence ID" value="KIJ15432.1"/>
    <property type="molecule type" value="Genomic_DNA"/>
</dbReference>
<feature type="repeat" description="ANK" evidence="1">
    <location>
        <begin position="911"/>
        <end position="932"/>
    </location>
</feature>
<feature type="repeat" description="ANK" evidence="1">
    <location>
        <begin position="489"/>
        <end position="511"/>
    </location>
</feature>
<reference evidence="4" key="2">
    <citation type="submission" date="2015-01" db="EMBL/GenBank/DDBJ databases">
        <title>Evolutionary Origins and Diversification of the Mycorrhizal Mutualists.</title>
        <authorList>
            <consortium name="DOE Joint Genome Institute"/>
            <consortium name="Mycorrhizal Genomics Consortium"/>
            <person name="Kohler A."/>
            <person name="Kuo A."/>
            <person name="Nagy L.G."/>
            <person name="Floudas D."/>
            <person name="Copeland A."/>
            <person name="Barry K.W."/>
            <person name="Cichocki N."/>
            <person name="Veneault-Fourrey C."/>
            <person name="LaButti K."/>
            <person name="Lindquist E.A."/>
            <person name="Lipzen A."/>
            <person name="Lundell T."/>
            <person name="Morin E."/>
            <person name="Murat C."/>
            <person name="Riley R."/>
            <person name="Ohm R."/>
            <person name="Sun H."/>
            <person name="Tunlid A."/>
            <person name="Henrissat B."/>
            <person name="Grigoriev I.V."/>
            <person name="Hibbett D.S."/>
            <person name="Martin F."/>
        </authorList>
    </citation>
    <scope>NUCLEOTIDE SEQUENCE [LARGE SCALE GENOMIC DNA]</scope>
    <source>
        <strain evidence="4">ATCC 200175</strain>
    </source>
</reference>
<feature type="repeat" description="ANK" evidence="1">
    <location>
        <begin position="1066"/>
        <end position="1087"/>
    </location>
</feature>
<dbReference type="PANTHER" id="PTHR46224">
    <property type="entry name" value="ANKYRIN REPEAT FAMILY PROTEIN"/>
    <property type="match status" value="1"/>
</dbReference>
<dbReference type="InterPro" id="IPR002110">
    <property type="entry name" value="Ankyrin_rpt"/>
</dbReference>
<dbReference type="PROSITE" id="PS50297">
    <property type="entry name" value="ANK_REP_REGION"/>
    <property type="match status" value="6"/>
</dbReference>
<dbReference type="OrthoDB" id="2647035at2759"/>
<protein>
    <recommendedName>
        <fullName evidence="2">GPI inositol-deacylase winged helix domain-containing protein</fullName>
    </recommendedName>
</protein>
<feature type="repeat" description="ANK" evidence="1">
    <location>
        <begin position="598"/>
        <end position="622"/>
    </location>
</feature>
<gene>
    <name evidence="3" type="ORF">PAXINDRAFT_99609</name>
</gene>
<dbReference type="InterPro" id="IPR051616">
    <property type="entry name" value="Cul2-RING_E3_ligase_SR"/>
</dbReference>
<dbReference type="Gene3D" id="1.25.40.20">
    <property type="entry name" value="Ankyrin repeat-containing domain"/>
    <property type="match status" value="7"/>
</dbReference>
<organism evidence="3 4">
    <name type="scientific">Paxillus involutus ATCC 200175</name>
    <dbReference type="NCBI Taxonomy" id="664439"/>
    <lineage>
        <taxon>Eukaryota</taxon>
        <taxon>Fungi</taxon>
        <taxon>Dikarya</taxon>
        <taxon>Basidiomycota</taxon>
        <taxon>Agaricomycotina</taxon>
        <taxon>Agaricomycetes</taxon>
        <taxon>Agaricomycetidae</taxon>
        <taxon>Boletales</taxon>
        <taxon>Paxilineae</taxon>
        <taxon>Paxillaceae</taxon>
        <taxon>Paxillus</taxon>
    </lineage>
</organism>
<sequence length="1109" mass="122801">MESAVSADMKLHITKELDGRPQFRVLPDDLKMKIRSALLARAEGMFRWVQCQIDTLAECPSAGDVREALKSLPIGLDTTYQRILRAIDRRPFEAPLVRRTLVWLVAALQPLHLCQVVEALRIDLERSTLNNDMAPMHETNLLRACGSLVTHNEETGIVELSHFSVKEYLTGELIHTQLPRYHIDLQDAHAQLARSCIHFLSLDLGSLGFVEDEGPTITGSTATPVLRRRGQANSTNARLLFQTLLSYVLGHGFEHLAHLGTGNKLLFDEMQVLQDDIQQHPSKWKKICAAISAYNEFQHIASLPEWSNPKHDFVFYILVGFAPVSLLESFLDFGAPIAKDEINPLIYAAFLRKTHHAQILLSRGVNVNHDGWVVNGSCQALPLEAAVMYGNGELVDLFLAEGSQVPEHLFDCALPVKESQAKISLTLVRKLLQTDEFVEWALAGQYEQFLLHRAFQQPWYNYHREENILVDITCRLIQVGCNPSTYDSNGRTALHTVACQGYVSVMQYLLSMEITVPHDILFAAVEAPLCSDFWERSALVQMTHILIAKGADVHVLASNGDSVLHATINHRDEHHGNCLQVAKMLIDAGCNPSLCNSEGRSPLQVAVTKGHISVVEYLLTLGIPLPSDILLTAMEGYKYNPVKKVRMLITKGADVHVLASNGDSVLHAAICYYKGYECLQMVKMFIDAGCNPSLCNSDGKTPLHVALTNLRKHISVVKLLLTLDITLPHDILFAAMYGDRYELLQAIHMLIAKGADVHVLTSNGDNVLHTAIKHLYDYECLQVAKMLIDAGCNPSLCNSDGKLPLHLALASGHVSVVEYLLALGISLPCDILFAAVEGYRYKTMKSVAMFITKGADIHVLTSNGNSVLHAAIYHFDSHYYSDYHHSNDYFHLEIVKILINAGCNPSLCNSDGKTPLHIAAEKGCISIMEYLLPIMDKPLTHDILFFAMRVHELPVETMHKLISKGANIHVLWPNGDSALSMDVLLPHNILLSAMEAPRGQAELTHMLIDKGADVYILTSNGDGLLHVIISQYGSQGSINSYCMKKLMCTLEVLVNSGCDPSTRNLDGKTPLHLAVAGEYQPVVEYLLPKTTSPPGCSDDITFTNQEAIL</sequence>
<feature type="repeat" description="ANK" evidence="1">
    <location>
        <begin position="698"/>
        <end position="721"/>
    </location>
</feature>
<dbReference type="HOGENOM" id="CLU_282011_0_0_1"/>
<feature type="domain" description="GPI inositol-deacylase winged helix" evidence="2">
    <location>
        <begin position="97"/>
        <end position="172"/>
    </location>
</feature>
<dbReference type="Pfam" id="PF22939">
    <property type="entry name" value="WHD_GPIID"/>
    <property type="match status" value="1"/>
</dbReference>
<dbReference type="InterPro" id="IPR036770">
    <property type="entry name" value="Ankyrin_rpt-contain_sf"/>
</dbReference>
<feature type="repeat" description="ANK" evidence="1">
    <location>
        <begin position="800"/>
        <end position="827"/>
    </location>
</feature>
<dbReference type="Proteomes" id="UP000053647">
    <property type="component" value="Unassembled WGS sequence"/>
</dbReference>
<dbReference type="SUPFAM" id="SSF48403">
    <property type="entry name" value="Ankyrin repeat"/>
    <property type="match status" value="3"/>
</dbReference>
<dbReference type="SMART" id="SM00248">
    <property type="entry name" value="ANK"/>
    <property type="match status" value="13"/>
</dbReference>
<accession>A0A0C9U7M8</accession>
<keyword evidence="1" id="KW-0040">ANK repeat</keyword>
<dbReference type="Pfam" id="PF00023">
    <property type="entry name" value="Ank"/>
    <property type="match status" value="1"/>
</dbReference>
<evidence type="ECO:0000313" key="3">
    <source>
        <dbReference type="EMBL" id="KIJ15432.1"/>
    </source>
</evidence>
<dbReference type="InterPro" id="IPR054471">
    <property type="entry name" value="GPIID_WHD"/>
</dbReference>
<evidence type="ECO:0000313" key="4">
    <source>
        <dbReference type="Proteomes" id="UP000053647"/>
    </source>
</evidence>
<proteinExistence type="predicted"/>
<dbReference type="PANTHER" id="PTHR46224:SF64">
    <property type="entry name" value="IQ MOTIF AND ANKYRIN REPEAT DOMAIN-CONTAINING PROTEIN 1"/>
    <property type="match status" value="1"/>
</dbReference>
<reference evidence="3 4" key="1">
    <citation type="submission" date="2014-06" db="EMBL/GenBank/DDBJ databases">
        <authorList>
            <consortium name="DOE Joint Genome Institute"/>
            <person name="Kuo A."/>
            <person name="Kohler A."/>
            <person name="Nagy L.G."/>
            <person name="Floudas D."/>
            <person name="Copeland A."/>
            <person name="Barry K.W."/>
            <person name="Cichocki N."/>
            <person name="Veneault-Fourrey C."/>
            <person name="LaButti K."/>
            <person name="Lindquist E.A."/>
            <person name="Lipzen A."/>
            <person name="Lundell T."/>
            <person name="Morin E."/>
            <person name="Murat C."/>
            <person name="Sun H."/>
            <person name="Tunlid A."/>
            <person name="Henrissat B."/>
            <person name="Grigoriev I.V."/>
            <person name="Hibbett D.S."/>
            <person name="Martin F."/>
            <person name="Nordberg H.P."/>
            <person name="Cantor M.N."/>
            <person name="Hua S.X."/>
        </authorList>
    </citation>
    <scope>NUCLEOTIDE SEQUENCE [LARGE SCALE GENOMIC DNA]</scope>
    <source>
        <strain evidence="3 4">ATCC 200175</strain>
    </source>
</reference>
<evidence type="ECO:0000256" key="1">
    <source>
        <dbReference type="PROSITE-ProRule" id="PRU00023"/>
    </source>
</evidence>
<keyword evidence="4" id="KW-1185">Reference proteome</keyword>
<dbReference type="PROSITE" id="PS50088">
    <property type="entry name" value="ANK_REPEAT"/>
    <property type="match status" value="6"/>
</dbReference>